<organism evidence="2 3">
    <name type="scientific">Oerskovia gallyi</name>
    <dbReference type="NCBI Taxonomy" id="2762226"/>
    <lineage>
        <taxon>Bacteria</taxon>
        <taxon>Bacillati</taxon>
        <taxon>Actinomycetota</taxon>
        <taxon>Actinomycetes</taxon>
        <taxon>Micrococcales</taxon>
        <taxon>Cellulomonadaceae</taxon>
        <taxon>Oerskovia</taxon>
    </lineage>
</organism>
<evidence type="ECO:0000313" key="2">
    <source>
        <dbReference type="EMBL" id="MBD8000466.1"/>
    </source>
</evidence>
<reference evidence="2 3" key="1">
    <citation type="submission" date="2020-08" db="EMBL/GenBank/DDBJ databases">
        <title>A Genomic Blueprint of the Chicken Gut Microbiome.</title>
        <authorList>
            <person name="Gilroy R."/>
            <person name="Ravi A."/>
            <person name="Getino M."/>
            <person name="Pursley I."/>
            <person name="Horton D.L."/>
            <person name="Alikhan N.-F."/>
            <person name="Baker D."/>
            <person name="Gharbi K."/>
            <person name="Hall N."/>
            <person name="Watson M."/>
            <person name="Adriaenssens E.M."/>
            <person name="Foster-Nyarko E."/>
            <person name="Jarju S."/>
            <person name="Secka A."/>
            <person name="Antonio M."/>
            <person name="Oren A."/>
            <person name="Chaudhuri R."/>
            <person name="La Ragione R.M."/>
            <person name="Hildebrand F."/>
            <person name="Pallen M.J."/>
        </authorList>
    </citation>
    <scope>NUCLEOTIDE SEQUENCE [LARGE SCALE GENOMIC DNA]</scope>
    <source>
        <strain evidence="2 3">Sa2CUA8</strain>
    </source>
</reference>
<dbReference type="EMBL" id="JACSQE010000017">
    <property type="protein sequence ID" value="MBD8000466.1"/>
    <property type="molecule type" value="Genomic_DNA"/>
</dbReference>
<keyword evidence="1" id="KW-0812">Transmembrane</keyword>
<protein>
    <submittedName>
        <fullName evidence="2">Uncharacterized protein</fullName>
    </submittedName>
</protein>
<sequence>MNDKQQPSTPLHLDAAFSDIAASAGAAATDGTTGTVEVHRLVKRSRRRRAAAFGTGGFVLLGVAGIGLSGLLAPAPVEILPAPPVSPAPTAPPSMCGTTLDTDPDPRVAPAWGFDLRSDSTRAEVGETWTGDVGFSSGRATTTATLSDIRLVATRGGEVVGVVLPTGEEDDPISLPVDGSSVLPLTADLVDCLDTSQPLGEGDYVLYVQATLGTAGGNTATWVTSPVPLEVVTAGQGSEPPPEATGPEPGLAPIEVRDVIGDDDSAVFEAFREAAATGAPATVDLTFAVSSDWQVVEVVEQDGVRRLSLPRKAEDLPRPRTTSDDGWSVEAHGGALFSDASTSSWPSDRLVGTYDVTRDESGGRPRFVLRVVDGGTPATAPPTRDREICEAITASVNAESAYPADLAADLRYLLDHPEPGDRSPRHAEIRARWIDSPRVWWAMQIDVATQTADPSPNSKIAQVC</sequence>
<evidence type="ECO:0000256" key="1">
    <source>
        <dbReference type="SAM" id="Phobius"/>
    </source>
</evidence>
<dbReference type="RefSeq" id="WP_191792162.1">
    <property type="nucleotide sequence ID" value="NZ_JACSQE010000017.1"/>
</dbReference>
<keyword evidence="1" id="KW-0472">Membrane</keyword>
<feature type="transmembrane region" description="Helical" evidence="1">
    <location>
        <begin position="50"/>
        <end position="73"/>
    </location>
</feature>
<keyword evidence="1" id="KW-1133">Transmembrane helix</keyword>
<gene>
    <name evidence="2" type="ORF">H9640_18120</name>
</gene>
<accession>A0ABR8V6S0</accession>
<name>A0ABR8V6S0_9CELL</name>
<comment type="caution">
    <text evidence="2">The sequence shown here is derived from an EMBL/GenBank/DDBJ whole genome shotgun (WGS) entry which is preliminary data.</text>
</comment>
<evidence type="ECO:0000313" key="3">
    <source>
        <dbReference type="Proteomes" id="UP000633601"/>
    </source>
</evidence>
<keyword evidence="3" id="KW-1185">Reference proteome</keyword>
<proteinExistence type="predicted"/>
<dbReference type="Proteomes" id="UP000633601">
    <property type="component" value="Unassembled WGS sequence"/>
</dbReference>